<keyword evidence="2" id="KW-1185">Reference proteome</keyword>
<keyword evidence="1" id="KW-0575">Peroxidase</keyword>
<evidence type="ECO:0000313" key="2">
    <source>
        <dbReference type="Proteomes" id="UP001589858"/>
    </source>
</evidence>
<accession>A0ABV6SAH0</accession>
<dbReference type="InterPro" id="IPR015946">
    <property type="entry name" value="KH_dom-like_a/b"/>
</dbReference>
<dbReference type="SUPFAM" id="SSF82784">
    <property type="entry name" value="OsmC-like"/>
    <property type="match status" value="1"/>
</dbReference>
<dbReference type="EC" id="1.11.1.-" evidence="1"/>
<dbReference type="PANTHER" id="PTHR39624">
    <property type="entry name" value="PROTEIN INVOLVED IN RIMO-MEDIATED BETA-METHYLTHIOLATION OF RIBOSOMAL PROTEIN S12 YCAO"/>
    <property type="match status" value="1"/>
</dbReference>
<dbReference type="InterPro" id="IPR036102">
    <property type="entry name" value="OsmC/Ohrsf"/>
</dbReference>
<dbReference type="Pfam" id="PF02566">
    <property type="entry name" value="OsmC"/>
    <property type="match status" value="1"/>
</dbReference>
<gene>
    <name evidence="1" type="ORF">ACFFF8_16645</name>
</gene>
<dbReference type="PANTHER" id="PTHR39624:SF2">
    <property type="entry name" value="OSMC-LIKE PROTEIN"/>
    <property type="match status" value="1"/>
</dbReference>
<dbReference type="GO" id="GO:0004601">
    <property type="term" value="F:peroxidase activity"/>
    <property type="evidence" value="ECO:0007669"/>
    <property type="project" value="UniProtKB-KW"/>
</dbReference>
<name>A0ABV6SAH0_9SPHN</name>
<dbReference type="InterPro" id="IPR003718">
    <property type="entry name" value="OsmC/Ohr_fam"/>
</dbReference>
<keyword evidence="1" id="KW-0560">Oxidoreductase</keyword>
<dbReference type="RefSeq" id="WP_267218926.1">
    <property type="nucleotide sequence ID" value="NZ_JAPCWC010000002.1"/>
</dbReference>
<proteinExistence type="predicted"/>
<dbReference type="EMBL" id="JBHLTM010000061">
    <property type="protein sequence ID" value="MFC0686219.1"/>
    <property type="molecule type" value="Genomic_DNA"/>
</dbReference>
<dbReference type="Gene3D" id="3.30.300.20">
    <property type="match status" value="1"/>
</dbReference>
<sequence length="127" mass="13285">MTQATATIGQTPWRTEIVVNGHAITADEPAALGGQGAGPAPYDLLLASLGACTAITLKMYAARKGWEFGDLTVDLALKGGKGDLQIARTLTITGLDDDQKARLADIAERTPVTLTLKNGLPIETRLA</sequence>
<reference evidence="1 2" key="1">
    <citation type="submission" date="2024-09" db="EMBL/GenBank/DDBJ databases">
        <authorList>
            <person name="Sun Q."/>
            <person name="Mori K."/>
        </authorList>
    </citation>
    <scope>NUCLEOTIDE SEQUENCE [LARGE SCALE GENOMIC DNA]</scope>
    <source>
        <strain evidence="1 2">CICC 11035S</strain>
    </source>
</reference>
<organism evidence="1 2">
    <name type="scientific">Novosphingobium clariflavum</name>
    <dbReference type="NCBI Taxonomy" id="2029884"/>
    <lineage>
        <taxon>Bacteria</taxon>
        <taxon>Pseudomonadati</taxon>
        <taxon>Pseudomonadota</taxon>
        <taxon>Alphaproteobacteria</taxon>
        <taxon>Sphingomonadales</taxon>
        <taxon>Sphingomonadaceae</taxon>
        <taxon>Novosphingobium</taxon>
    </lineage>
</organism>
<protein>
    <submittedName>
        <fullName evidence="1">OsmC family protein</fullName>
        <ecNumber evidence="1">1.11.1.-</ecNumber>
    </submittedName>
</protein>
<evidence type="ECO:0000313" key="1">
    <source>
        <dbReference type="EMBL" id="MFC0686219.1"/>
    </source>
</evidence>
<dbReference type="Proteomes" id="UP001589858">
    <property type="component" value="Unassembled WGS sequence"/>
</dbReference>
<comment type="caution">
    <text evidence="1">The sequence shown here is derived from an EMBL/GenBank/DDBJ whole genome shotgun (WGS) entry which is preliminary data.</text>
</comment>